<proteinExistence type="predicted"/>
<evidence type="ECO:0000313" key="7">
    <source>
        <dbReference type="EMBL" id="MFC5173172.1"/>
    </source>
</evidence>
<feature type="transmembrane region" description="Helical" evidence="5">
    <location>
        <begin position="117"/>
        <end position="137"/>
    </location>
</feature>
<name>A0ABW0B839_9ACTN</name>
<gene>
    <name evidence="7" type="ORF">ACFPRK_21645</name>
</gene>
<sequence>MTAHAHPPTKRTARPLLEAFVRFVVCGGGVGLAASGALVLLGERIPLVLANAVVTVVSTVIATELHSRISFRSERKGWRVHLQSGLTVAVSYGFTTGALLVLHAAQSAPSVLVEQSVYLSASALAGVGRFALLRVVVFAPPPAPSHTPTLPRTPPRAPALAGPEMAVAA</sequence>
<dbReference type="RefSeq" id="WP_031096142.1">
    <property type="nucleotide sequence ID" value="NZ_JBFADZ010000006.1"/>
</dbReference>
<evidence type="ECO:0000256" key="3">
    <source>
        <dbReference type="ARBA" id="ARBA00022989"/>
    </source>
</evidence>
<comment type="caution">
    <text evidence="7">The sequence shown here is derived from an EMBL/GenBank/DDBJ whole genome shotgun (WGS) entry which is preliminary data.</text>
</comment>
<dbReference type="InterPro" id="IPR007267">
    <property type="entry name" value="GtrA_DPMS_TM"/>
</dbReference>
<feature type="transmembrane region" description="Helical" evidence="5">
    <location>
        <begin position="47"/>
        <end position="65"/>
    </location>
</feature>
<evidence type="ECO:0000256" key="4">
    <source>
        <dbReference type="ARBA" id="ARBA00023136"/>
    </source>
</evidence>
<comment type="subcellular location">
    <subcellularLocation>
        <location evidence="1">Membrane</location>
        <topology evidence="1">Multi-pass membrane protein</topology>
    </subcellularLocation>
</comment>
<feature type="transmembrane region" description="Helical" evidence="5">
    <location>
        <begin position="20"/>
        <end position="41"/>
    </location>
</feature>
<evidence type="ECO:0000256" key="1">
    <source>
        <dbReference type="ARBA" id="ARBA00004141"/>
    </source>
</evidence>
<dbReference type="Pfam" id="PF04138">
    <property type="entry name" value="GtrA_DPMS_TM"/>
    <property type="match status" value="1"/>
</dbReference>
<feature type="domain" description="GtrA/DPMS transmembrane" evidence="6">
    <location>
        <begin position="23"/>
        <end position="138"/>
    </location>
</feature>
<keyword evidence="8" id="KW-1185">Reference proteome</keyword>
<reference evidence="8" key="1">
    <citation type="journal article" date="2019" name="Int. J. Syst. Evol. Microbiol.">
        <title>The Global Catalogue of Microorganisms (GCM) 10K type strain sequencing project: providing services to taxonomists for standard genome sequencing and annotation.</title>
        <authorList>
            <consortium name="The Broad Institute Genomics Platform"/>
            <consortium name="The Broad Institute Genome Sequencing Center for Infectious Disease"/>
            <person name="Wu L."/>
            <person name="Ma J."/>
        </authorList>
    </citation>
    <scope>NUCLEOTIDE SEQUENCE [LARGE SCALE GENOMIC DNA]</scope>
    <source>
        <strain evidence="8">CGMCC 4.1721</strain>
    </source>
</reference>
<keyword evidence="3 5" id="KW-1133">Transmembrane helix</keyword>
<organism evidence="7 8">
    <name type="scientific">Streptomyces mutomycini</name>
    <dbReference type="NCBI Taxonomy" id="284036"/>
    <lineage>
        <taxon>Bacteria</taxon>
        <taxon>Bacillati</taxon>
        <taxon>Actinomycetota</taxon>
        <taxon>Actinomycetes</taxon>
        <taxon>Kitasatosporales</taxon>
        <taxon>Streptomycetaceae</taxon>
        <taxon>Streptomyces</taxon>
    </lineage>
</organism>
<evidence type="ECO:0000259" key="6">
    <source>
        <dbReference type="Pfam" id="PF04138"/>
    </source>
</evidence>
<feature type="transmembrane region" description="Helical" evidence="5">
    <location>
        <begin position="86"/>
        <end position="105"/>
    </location>
</feature>
<dbReference type="Proteomes" id="UP001596208">
    <property type="component" value="Unassembled WGS sequence"/>
</dbReference>
<evidence type="ECO:0000313" key="8">
    <source>
        <dbReference type="Proteomes" id="UP001596208"/>
    </source>
</evidence>
<protein>
    <submittedName>
        <fullName evidence="7">GtrA family protein</fullName>
    </submittedName>
</protein>
<keyword evidence="4 5" id="KW-0472">Membrane</keyword>
<evidence type="ECO:0000256" key="5">
    <source>
        <dbReference type="SAM" id="Phobius"/>
    </source>
</evidence>
<keyword evidence="2 5" id="KW-0812">Transmembrane</keyword>
<accession>A0ABW0B839</accession>
<dbReference type="EMBL" id="JBHSKI010000009">
    <property type="protein sequence ID" value="MFC5173172.1"/>
    <property type="molecule type" value="Genomic_DNA"/>
</dbReference>
<evidence type="ECO:0000256" key="2">
    <source>
        <dbReference type="ARBA" id="ARBA00022692"/>
    </source>
</evidence>